<evidence type="ECO:0000313" key="6">
    <source>
        <dbReference type="Proteomes" id="UP001150641"/>
    </source>
</evidence>
<keyword evidence="3" id="KW-0460">Magnesium</keyword>
<dbReference type="PANTHER" id="PTHR10000">
    <property type="entry name" value="PHOSPHOSERINE PHOSPHATASE"/>
    <property type="match status" value="1"/>
</dbReference>
<organism evidence="5 6">
    <name type="scientific">Dryocola boscaweniae</name>
    <dbReference type="NCBI Taxonomy" id="2925397"/>
    <lineage>
        <taxon>Bacteria</taxon>
        <taxon>Pseudomonadati</taxon>
        <taxon>Pseudomonadota</taxon>
        <taxon>Gammaproteobacteria</taxon>
        <taxon>Enterobacterales</taxon>
        <taxon>Enterobacteriaceae</taxon>
        <taxon>Dryocola</taxon>
    </lineage>
</organism>
<dbReference type="InterPro" id="IPR036412">
    <property type="entry name" value="HAD-like_sf"/>
</dbReference>
<dbReference type="GO" id="GO:0051479">
    <property type="term" value="P:mannosylglycerate biosynthetic process"/>
    <property type="evidence" value="ECO:0007669"/>
    <property type="project" value="InterPro"/>
</dbReference>
<dbReference type="NCBIfam" id="TIGR01486">
    <property type="entry name" value="HAD-SF-IIB-MPGP"/>
    <property type="match status" value="1"/>
</dbReference>
<dbReference type="Gene3D" id="3.40.50.1000">
    <property type="entry name" value="HAD superfamily/HAD-like"/>
    <property type="match status" value="1"/>
</dbReference>
<dbReference type="InterPro" id="IPR023214">
    <property type="entry name" value="HAD_sf"/>
</dbReference>
<dbReference type="Proteomes" id="UP001150641">
    <property type="component" value="Unassembled WGS sequence"/>
</dbReference>
<feature type="domain" description="Sucrose phosphatase-like" evidence="4">
    <location>
        <begin position="175"/>
        <end position="267"/>
    </location>
</feature>
<dbReference type="EC" id="3.1.3.70" evidence="5"/>
<evidence type="ECO:0000256" key="1">
    <source>
        <dbReference type="ARBA" id="ARBA00022723"/>
    </source>
</evidence>
<proteinExistence type="predicted"/>
<dbReference type="NCBIfam" id="NF002976">
    <property type="entry name" value="PRK03669.1"/>
    <property type="match status" value="1"/>
</dbReference>
<evidence type="ECO:0000256" key="2">
    <source>
        <dbReference type="ARBA" id="ARBA00022801"/>
    </source>
</evidence>
<dbReference type="GO" id="GO:0005829">
    <property type="term" value="C:cytosol"/>
    <property type="evidence" value="ECO:0007669"/>
    <property type="project" value="TreeGrafter"/>
</dbReference>
<name>A0A9X2W8G3_9ENTR</name>
<dbReference type="SFLD" id="SFLDG01142">
    <property type="entry name" value="C2.B.2:_Mannosyl-3-phosphoglyc"/>
    <property type="match status" value="1"/>
</dbReference>
<evidence type="ECO:0000256" key="3">
    <source>
        <dbReference type="ARBA" id="ARBA00022842"/>
    </source>
</evidence>
<dbReference type="NCBIfam" id="TIGR01484">
    <property type="entry name" value="HAD-SF-IIB"/>
    <property type="match status" value="1"/>
</dbReference>
<accession>A0A9X2W8G3</accession>
<keyword evidence="2 5" id="KW-0378">Hydrolase</keyword>
<evidence type="ECO:0000259" key="4">
    <source>
        <dbReference type="Pfam" id="PF05116"/>
    </source>
</evidence>
<dbReference type="InterPro" id="IPR006379">
    <property type="entry name" value="HAD-SF_hydro_IIB"/>
</dbReference>
<dbReference type="AlphaFoldDB" id="A0A9X2W8G3"/>
<dbReference type="Pfam" id="PF05116">
    <property type="entry name" value="S6PP"/>
    <property type="match status" value="1"/>
</dbReference>
<gene>
    <name evidence="5" type="ORF">MUA00_10195</name>
</gene>
<dbReference type="PANTHER" id="PTHR10000:SF8">
    <property type="entry name" value="HAD SUPERFAMILY HYDROLASE-LIKE, TYPE 3"/>
    <property type="match status" value="1"/>
</dbReference>
<dbReference type="RefSeq" id="WP_271123014.1">
    <property type="nucleotide sequence ID" value="NZ_JALHAN010000064.1"/>
</dbReference>
<dbReference type="InterPro" id="IPR006380">
    <property type="entry name" value="SPP-like_dom"/>
</dbReference>
<keyword evidence="1" id="KW-0479">Metal-binding</keyword>
<dbReference type="Gene3D" id="3.30.980.20">
    <property type="entry name" value="Putative mannosyl-3-phosphoglycerate phosphatase, domain 2"/>
    <property type="match status" value="1"/>
</dbReference>
<dbReference type="EMBL" id="JALHAP010000077">
    <property type="protein sequence ID" value="MCT4702162.1"/>
    <property type="molecule type" value="Genomic_DNA"/>
</dbReference>
<dbReference type="SUPFAM" id="SSF56784">
    <property type="entry name" value="HAD-like"/>
    <property type="match status" value="1"/>
</dbReference>
<keyword evidence="6" id="KW-1185">Reference proteome</keyword>
<dbReference type="Pfam" id="PF08282">
    <property type="entry name" value="Hydrolase_3"/>
    <property type="match status" value="1"/>
</dbReference>
<reference evidence="5" key="1">
    <citation type="submission" date="2022-03" db="EMBL/GenBank/DDBJ databases">
        <title>Proposal of a novel genus Dryocolo and two novel species.</title>
        <authorList>
            <person name="Maddock D.W."/>
            <person name="Brady C.L."/>
            <person name="Denman S."/>
            <person name="Arnold D."/>
        </authorList>
    </citation>
    <scope>NUCLEOTIDE SEQUENCE</scope>
    <source>
        <strain evidence="5">H6W4</strain>
    </source>
</reference>
<dbReference type="GO" id="GO:0000287">
    <property type="term" value="F:magnesium ion binding"/>
    <property type="evidence" value="ECO:0007669"/>
    <property type="project" value="TreeGrafter"/>
</dbReference>
<dbReference type="InterPro" id="IPR006381">
    <property type="entry name" value="HAD-SF-IIB-MPGP"/>
</dbReference>
<dbReference type="GO" id="GO:0050531">
    <property type="term" value="F:mannosyl-3-phosphoglycerate phosphatase activity"/>
    <property type="evidence" value="ECO:0007669"/>
    <property type="project" value="UniProtKB-EC"/>
</dbReference>
<evidence type="ECO:0000313" key="5">
    <source>
        <dbReference type="EMBL" id="MCT4702162.1"/>
    </source>
</evidence>
<comment type="caution">
    <text evidence="5">The sequence shown here is derived from an EMBL/GenBank/DDBJ whole genome shotgun (WGS) entry which is preliminary data.</text>
</comment>
<dbReference type="SFLD" id="SFLDG01140">
    <property type="entry name" value="C2.B:_Phosphomannomutase_and_P"/>
    <property type="match status" value="1"/>
</dbReference>
<sequence>MPYLHDSLLIVSDLDGTLLDHNTYRWEAASGWLGVFKQRHIPLVLCSSKSAAEIMEWQKELGIPGQPFIAENGAVVQLDERWSSSDYFPRRIAGIRHDELMNWLNDLRSQYGFKFTCFADVDENTLSGWTGLTHKQATLARFREASESFIWRDTPEMFNAFAERIADLGLMLVQGGRFWHIMHAQSDKGQALRWLYEQYRQNDGKTYITIGLGDGPNDAQLLDNVDYAVVVKGYSRKPVILRNDNPERVYHSLSYGPEGWKEGLDHFIPAE</sequence>
<dbReference type="SFLD" id="SFLDS00003">
    <property type="entry name" value="Haloacid_Dehalogenase"/>
    <property type="match status" value="1"/>
</dbReference>
<protein>
    <submittedName>
        <fullName evidence="5">Mannosyl-3-phosphoglycerate phosphatase-related protein</fullName>
        <ecNumber evidence="5">3.1.3.70</ecNumber>
    </submittedName>
</protein>